<protein>
    <submittedName>
        <fullName evidence="1">Uncharacterized protein</fullName>
    </submittedName>
</protein>
<dbReference type="EMBL" id="JAEMGP010000023">
    <property type="protein sequence ID" value="KAG5195780.1"/>
    <property type="molecule type" value="Genomic_DNA"/>
</dbReference>
<reference evidence="1 2" key="1">
    <citation type="submission" date="2020-12" db="EMBL/GenBank/DDBJ databases">
        <title>De novo assembly of Tibetan sheep genome.</title>
        <authorList>
            <person name="Li X."/>
        </authorList>
    </citation>
    <scope>NUCLEOTIDE SEQUENCE [LARGE SCALE GENOMIC DNA]</scope>
    <source>
        <tissue evidence="1">Heart</tissue>
    </source>
</reference>
<dbReference type="AlphaFoldDB" id="A0A835ZKZ4"/>
<evidence type="ECO:0000313" key="1">
    <source>
        <dbReference type="EMBL" id="KAG5195780.1"/>
    </source>
</evidence>
<evidence type="ECO:0000313" key="2">
    <source>
        <dbReference type="Proteomes" id="UP000664991"/>
    </source>
</evidence>
<name>A0A835ZKZ4_SHEEP</name>
<feature type="non-terminal residue" evidence="1">
    <location>
        <position position="57"/>
    </location>
</feature>
<comment type="caution">
    <text evidence="1">The sequence shown here is derived from an EMBL/GenBank/DDBJ whole genome shotgun (WGS) entry which is preliminary data.</text>
</comment>
<accession>A0A835ZKZ4</accession>
<dbReference type="Proteomes" id="UP000664991">
    <property type="component" value="Unassembled WGS sequence"/>
</dbReference>
<proteinExistence type="predicted"/>
<sequence length="57" mass="6396">KLHLSSDLTGLFSTVLQSLDAWGRAVEDTKAEGREVFNRSSSGKVPFQVENLEELRF</sequence>
<organism evidence="1 2">
    <name type="scientific">Ovis aries</name>
    <name type="common">Sheep</name>
    <dbReference type="NCBI Taxonomy" id="9940"/>
    <lineage>
        <taxon>Eukaryota</taxon>
        <taxon>Metazoa</taxon>
        <taxon>Chordata</taxon>
        <taxon>Craniata</taxon>
        <taxon>Vertebrata</taxon>
        <taxon>Euteleostomi</taxon>
        <taxon>Mammalia</taxon>
        <taxon>Eutheria</taxon>
        <taxon>Laurasiatheria</taxon>
        <taxon>Artiodactyla</taxon>
        <taxon>Ruminantia</taxon>
        <taxon>Pecora</taxon>
        <taxon>Bovidae</taxon>
        <taxon>Caprinae</taxon>
        <taxon>Ovis</taxon>
    </lineage>
</organism>
<gene>
    <name evidence="1" type="ORF">JEQ12_012075</name>
</gene>